<proteinExistence type="predicted"/>
<sequence>MLFFLAVLSQNNKKKPHISGHPIQFVACTVVVAMTLRLLFLFYFILPPSRSAKRSGGQVVPKSLSSPGGVTFNAEVIHTNESGGQATCHLPAQTPLVRSRDGGSTHTWTLDGQSSDKSGVSIVARTVRIGDGSPAQNQRDQTKTKPDQEAHTRHRGTGGSPIFDIKGFKPRRKLEQLLLQFILKYRAFGLVS</sequence>
<reference evidence="4" key="2">
    <citation type="submission" date="2019-10" db="EMBL/GenBank/DDBJ databases">
        <authorList>
            <consortium name="NCBI Genome Project"/>
        </authorList>
    </citation>
    <scope>NUCLEOTIDE SEQUENCE</scope>
    <source>
        <strain evidence="4">NI907</strain>
    </source>
</reference>
<evidence type="ECO:0000313" key="4">
    <source>
        <dbReference type="RefSeq" id="XP_030988187.1"/>
    </source>
</evidence>
<keyword evidence="2" id="KW-1133">Transmembrane helix</keyword>
<keyword evidence="3" id="KW-1185">Reference proteome</keyword>
<name>A0A6P8BMB6_PYRGI</name>
<dbReference type="AlphaFoldDB" id="A0A6P8BMB6"/>
<feature type="transmembrane region" description="Helical" evidence="2">
    <location>
        <begin position="23"/>
        <end position="46"/>
    </location>
</feature>
<evidence type="ECO:0000256" key="2">
    <source>
        <dbReference type="SAM" id="Phobius"/>
    </source>
</evidence>
<feature type="compositionally biased region" description="Basic and acidic residues" evidence="1">
    <location>
        <begin position="140"/>
        <end position="151"/>
    </location>
</feature>
<gene>
    <name evidence="4" type="ORF">PgNI_01386</name>
</gene>
<dbReference type="GeneID" id="41956373"/>
<reference evidence="4" key="3">
    <citation type="submission" date="2025-08" db="UniProtKB">
        <authorList>
            <consortium name="RefSeq"/>
        </authorList>
    </citation>
    <scope>IDENTIFICATION</scope>
    <source>
        <strain evidence="4">NI907</strain>
    </source>
</reference>
<protein>
    <submittedName>
        <fullName evidence="4">Uncharacterized protein</fullName>
    </submittedName>
</protein>
<dbReference type="Proteomes" id="UP000515153">
    <property type="component" value="Unplaced"/>
</dbReference>
<evidence type="ECO:0000313" key="3">
    <source>
        <dbReference type="Proteomes" id="UP000515153"/>
    </source>
</evidence>
<feature type="region of interest" description="Disordered" evidence="1">
    <location>
        <begin position="97"/>
        <end position="116"/>
    </location>
</feature>
<evidence type="ECO:0000256" key="1">
    <source>
        <dbReference type="SAM" id="MobiDB-lite"/>
    </source>
</evidence>
<accession>A0A6P8BMB6</accession>
<organism evidence="3 4">
    <name type="scientific">Pyricularia grisea</name>
    <name type="common">Crabgrass-specific blast fungus</name>
    <name type="synonym">Magnaporthe grisea</name>
    <dbReference type="NCBI Taxonomy" id="148305"/>
    <lineage>
        <taxon>Eukaryota</taxon>
        <taxon>Fungi</taxon>
        <taxon>Dikarya</taxon>
        <taxon>Ascomycota</taxon>
        <taxon>Pezizomycotina</taxon>
        <taxon>Sordariomycetes</taxon>
        <taxon>Sordariomycetidae</taxon>
        <taxon>Magnaporthales</taxon>
        <taxon>Pyriculariaceae</taxon>
        <taxon>Pyricularia</taxon>
    </lineage>
</organism>
<feature type="region of interest" description="Disordered" evidence="1">
    <location>
        <begin position="128"/>
        <end position="163"/>
    </location>
</feature>
<keyword evidence="2" id="KW-0812">Transmembrane</keyword>
<keyword evidence="2" id="KW-0472">Membrane</keyword>
<feature type="compositionally biased region" description="Polar residues" evidence="1">
    <location>
        <begin position="104"/>
        <end position="116"/>
    </location>
</feature>
<reference evidence="4" key="1">
    <citation type="journal article" date="2019" name="Mol. Biol. Evol.">
        <title>Blast fungal genomes show frequent chromosomal changes, gene gains and losses, and effector gene turnover.</title>
        <authorList>
            <person name="Gomez Luciano L.B."/>
            <person name="Jason Tsai I."/>
            <person name="Chuma I."/>
            <person name="Tosa Y."/>
            <person name="Chen Y.H."/>
            <person name="Li J.Y."/>
            <person name="Li M.Y."/>
            <person name="Jade Lu M.Y."/>
            <person name="Nakayashiki H."/>
            <person name="Li W.H."/>
        </authorList>
    </citation>
    <scope>NUCLEOTIDE SEQUENCE</scope>
    <source>
        <strain evidence="4">NI907</strain>
    </source>
</reference>
<dbReference type="KEGG" id="pgri:PgNI_01386"/>
<dbReference type="RefSeq" id="XP_030988187.1">
    <property type="nucleotide sequence ID" value="XM_031121459.1"/>
</dbReference>